<accession>E1LM51</accession>
<gene>
    <name evidence="1" type="ORF">SMSK564_1023</name>
</gene>
<dbReference type="Pfam" id="PF12787">
    <property type="entry name" value="EcsC"/>
    <property type="match status" value="1"/>
</dbReference>
<reference evidence="1 2" key="1">
    <citation type="submission" date="2010-09" db="EMBL/GenBank/DDBJ databases">
        <authorList>
            <person name="Daugherty S.C."/>
            <person name="Tallon L.J."/>
            <person name="Jones K.M."/>
            <person name="Liu X."/>
            <person name="Kilian M."/>
            <person name="Tettelin H."/>
        </authorList>
    </citation>
    <scope>NUCLEOTIDE SEQUENCE [LARGE SCALE GENOMIC DNA]</scope>
    <source>
        <strain evidence="1 2">SK564</strain>
    </source>
</reference>
<evidence type="ECO:0000313" key="2">
    <source>
        <dbReference type="Proteomes" id="UP000004966"/>
    </source>
</evidence>
<dbReference type="PANTHER" id="PTHR41260">
    <property type="entry name" value="PROTEIN ECSC"/>
    <property type="match status" value="1"/>
</dbReference>
<dbReference type="AlphaFoldDB" id="E1LM51"/>
<dbReference type="EMBL" id="AEDU01000014">
    <property type="protein sequence ID" value="EFN98711.1"/>
    <property type="molecule type" value="Genomic_DNA"/>
</dbReference>
<sequence length="238" mass="25641">MKFELPNINFELPKLDVPKIDESSMMQVLDWAYDTTINGIPGQKTIQELADDYLRYDNVDTAISKMITFQTSKAALSGFITGFGGILTLPVTIPANITSVILVQMRMIATIAYMRGYDLKSDQVQTFVYASLTGTTVADIAKKAGIVVAEKLAQGMIKKVPGEVLKKINQAVGFRLVTKFGEKGVVNLGKMIPVAGALIGAGVDTVSTQVIANHALSVFTPNGINLGDDLIIDISEIQ</sequence>
<evidence type="ECO:0000313" key="1">
    <source>
        <dbReference type="EMBL" id="EFN98711.1"/>
    </source>
</evidence>
<organism evidence="1 2">
    <name type="scientific">Streptococcus mitis SK564</name>
    <dbReference type="NCBI Taxonomy" id="585203"/>
    <lineage>
        <taxon>Bacteria</taxon>
        <taxon>Bacillati</taxon>
        <taxon>Bacillota</taxon>
        <taxon>Bacilli</taxon>
        <taxon>Lactobacillales</taxon>
        <taxon>Streptococcaceae</taxon>
        <taxon>Streptococcus</taxon>
        <taxon>Streptococcus mitis group</taxon>
    </lineage>
</organism>
<comment type="caution">
    <text evidence="1">The sequence shown here is derived from an EMBL/GenBank/DDBJ whole genome shotgun (WGS) entry which is preliminary data.</text>
</comment>
<dbReference type="eggNOG" id="ENOG502ZAV8">
    <property type="taxonomic scope" value="Bacteria"/>
</dbReference>
<dbReference type="Proteomes" id="UP000004966">
    <property type="component" value="Unassembled WGS sequence"/>
</dbReference>
<dbReference type="PANTHER" id="PTHR41260:SF1">
    <property type="entry name" value="PROTEIN ECSC"/>
    <property type="match status" value="1"/>
</dbReference>
<name>E1LM51_STRMT</name>
<dbReference type="InterPro" id="IPR024787">
    <property type="entry name" value="EcsC"/>
</dbReference>
<proteinExistence type="predicted"/>
<dbReference type="RefSeq" id="WP_000667338.1">
    <property type="nucleotide sequence ID" value="NZ_AEDU01000014.1"/>
</dbReference>
<protein>
    <recommendedName>
        <fullName evidence="3">EcsC family protein</fullName>
    </recommendedName>
</protein>
<evidence type="ECO:0008006" key="3">
    <source>
        <dbReference type="Google" id="ProtNLM"/>
    </source>
</evidence>